<comment type="subcellular location">
    <subcellularLocation>
        <location evidence="1">Virion</location>
    </subcellularLocation>
</comment>
<reference evidence="3" key="1">
    <citation type="journal article" date="2021" name="Proc. Natl. Acad. Sci. U.S.A.">
        <title>A Catalog of Tens of Thousands of Viruses from Human Metagenomes Reveals Hidden Associations with Chronic Diseases.</title>
        <authorList>
            <person name="Tisza M.J."/>
            <person name="Buck C.B."/>
        </authorList>
    </citation>
    <scope>NUCLEOTIDE SEQUENCE</scope>
    <source>
        <strain evidence="3">Ctulf7</strain>
    </source>
</reference>
<dbReference type="NCBIfam" id="TIGR01554">
    <property type="entry name" value="major_cap_HK97"/>
    <property type="match status" value="1"/>
</dbReference>
<proteinExistence type="predicted"/>
<keyword evidence="2" id="KW-0946">Virion</keyword>
<dbReference type="InterPro" id="IPR024455">
    <property type="entry name" value="Phage_capsid"/>
</dbReference>
<dbReference type="EMBL" id="BK014825">
    <property type="protein sequence ID" value="DAD77409.1"/>
    <property type="molecule type" value="Genomic_DNA"/>
</dbReference>
<protein>
    <submittedName>
        <fullName evidence="3">Major capsid protein</fullName>
    </submittedName>
</protein>
<evidence type="ECO:0000313" key="3">
    <source>
        <dbReference type="EMBL" id="DAD77409.1"/>
    </source>
</evidence>
<dbReference type="GO" id="GO:0044423">
    <property type="term" value="C:virion component"/>
    <property type="evidence" value="ECO:0007669"/>
    <property type="project" value="UniProtKB-KW"/>
</dbReference>
<evidence type="ECO:0000256" key="2">
    <source>
        <dbReference type="ARBA" id="ARBA00022844"/>
    </source>
</evidence>
<name>A0A8S5M508_9CAUD</name>
<sequence length="384" mass="41943">MKFNNVNQETQDKALELLNNSEDKSKAIVEVIEMLNTAQHADLIKELQMESEAVKADAQMNEKLGLRTLSKNEKEFYSKLVKANQSVTFTQDDILPTEIIDRTLDDIKATSDTLKLVNFAPAGVKKWISASHTGTAVWGNLSDTITDELTATITSMNVDVNKLTVMMVVPKAVRDLALPFVDKYFTAILEEAMHDGLVSGYLNGDGQKAPIGIMKKLNESETNGTKKAKTVNATLTGFSPKQLAPVKKLLSNDGKRAVNKLYLIANPSDVYEYVDPALYVLTPNGYVSTSKTDIEVIAEPMCTAGTAVLTIADAYTMGMDSIKIDEYKETKAVEDCDLFIAKAYANGRAVDDNTAYVFNVTKLEEFVPSFKEVGGTASASTTGK</sequence>
<accession>A0A8S5M508</accession>
<organism evidence="3">
    <name type="scientific">Siphoviridae sp. ctulf7</name>
    <dbReference type="NCBI Taxonomy" id="2826505"/>
    <lineage>
        <taxon>Viruses</taxon>
        <taxon>Duplodnaviria</taxon>
        <taxon>Heunggongvirae</taxon>
        <taxon>Uroviricota</taxon>
        <taxon>Caudoviricetes</taxon>
    </lineage>
</organism>
<evidence type="ECO:0000256" key="1">
    <source>
        <dbReference type="ARBA" id="ARBA00004328"/>
    </source>
</evidence>
<dbReference type="SUPFAM" id="SSF56563">
    <property type="entry name" value="Major capsid protein gp5"/>
    <property type="match status" value="1"/>
</dbReference>